<dbReference type="SUPFAM" id="SSF54791">
    <property type="entry name" value="Eukaryotic type KH-domain (KH-domain type I)"/>
    <property type="match status" value="1"/>
</dbReference>
<protein>
    <submittedName>
        <fullName evidence="4">Dnah7 protein</fullName>
    </submittedName>
</protein>
<dbReference type="OrthoDB" id="5989967at2759"/>
<dbReference type="PANTHER" id="PTHR15744:SF0">
    <property type="entry name" value="KH HOMOLOGY DOMAIN-CONTAINING PROTEIN 4"/>
    <property type="match status" value="1"/>
</dbReference>
<keyword evidence="5" id="KW-1185">Reference proteome</keyword>
<comment type="caution">
    <text evidence="4">The sequence shown here is derived from an EMBL/GenBank/DDBJ whole genome shotgun (WGS) entry which is preliminary data.</text>
</comment>
<organism evidence="4 5">
    <name type="scientific">Symbiodinium pilosum</name>
    <name type="common">Dinoflagellate</name>
    <dbReference type="NCBI Taxonomy" id="2952"/>
    <lineage>
        <taxon>Eukaryota</taxon>
        <taxon>Sar</taxon>
        <taxon>Alveolata</taxon>
        <taxon>Dinophyceae</taxon>
        <taxon>Suessiales</taxon>
        <taxon>Symbiodiniaceae</taxon>
        <taxon>Symbiodinium</taxon>
    </lineage>
</organism>
<feature type="region of interest" description="Disordered" evidence="2">
    <location>
        <begin position="219"/>
        <end position="238"/>
    </location>
</feature>
<reference evidence="4" key="1">
    <citation type="submission" date="2021-02" db="EMBL/GenBank/DDBJ databases">
        <authorList>
            <person name="Dougan E. K."/>
            <person name="Rhodes N."/>
            <person name="Thang M."/>
            <person name="Chan C."/>
        </authorList>
    </citation>
    <scope>NUCLEOTIDE SEQUENCE</scope>
</reference>
<dbReference type="InterPro" id="IPR055256">
    <property type="entry name" value="KH_1_KHDC4/BBP-like"/>
</dbReference>
<dbReference type="GO" id="GO:0003723">
    <property type="term" value="F:RNA binding"/>
    <property type="evidence" value="ECO:0007669"/>
    <property type="project" value="UniProtKB-UniRule"/>
</dbReference>
<dbReference type="EMBL" id="CAJNIZ010045360">
    <property type="protein sequence ID" value="CAE7717869.1"/>
    <property type="molecule type" value="Genomic_DNA"/>
</dbReference>
<proteinExistence type="predicted"/>
<evidence type="ECO:0000313" key="5">
    <source>
        <dbReference type="Proteomes" id="UP000649617"/>
    </source>
</evidence>
<name>A0A812X7V2_SYMPI</name>
<dbReference type="PROSITE" id="PS50084">
    <property type="entry name" value="KH_TYPE_1"/>
    <property type="match status" value="1"/>
</dbReference>
<sequence>MAPMVKDAPACAAADGVQDQSSEPQLGCIDAWQGDATAVPYAVSCQWPMPMPMPMVQSLPSWSSPVWPQMPQLPPGTYFVSPQGSYCLVAPINVNVSAAGLLEALAPKSDAELPAANSTGDSEEQRSTSAEEHESPRMPMEEPMHVMPQGDLAPCGRFKDEMQDELELSPQSESGEAGDETTDELDLEELESAFHDEIAMMNGREMGQEILAMLWERPSRNSRKRSKRTQYEESVMSVETTSRSSRSAKQRLCCNFILRMGSDYVPTIIGKGGINTRSIHEETGCKVRVRGRGSGHKEQHSNQEAPTNLMLAVTSEASNKEGFISAVYLGIRLLWAVDKRFQYDCKMWGIHSSSPAFYISMEDKDLKAELAEVLGRDFTELPDTDEIGERRG</sequence>
<dbReference type="GO" id="GO:0005634">
    <property type="term" value="C:nucleus"/>
    <property type="evidence" value="ECO:0007669"/>
    <property type="project" value="InterPro"/>
</dbReference>
<dbReference type="InterPro" id="IPR031121">
    <property type="entry name" value="RIK/BLOM7"/>
</dbReference>
<accession>A0A812X7V2</accession>
<keyword evidence="1" id="KW-0694">RNA-binding</keyword>
<dbReference type="AlphaFoldDB" id="A0A812X7V2"/>
<feature type="region of interest" description="Disordered" evidence="2">
    <location>
        <begin position="111"/>
        <end position="156"/>
    </location>
</feature>
<dbReference type="Gene3D" id="3.30.1370.10">
    <property type="entry name" value="K Homology domain, type 1"/>
    <property type="match status" value="1"/>
</dbReference>
<gene>
    <name evidence="4" type="primary">Dnah7</name>
    <name evidence="4" type="ORF">SPIL2461_LOCUS20415</name>
</gene>
<evidence type="ECO:0000256" key="1">
    <source>
        <dbReference type="PROSITE-ProRule" id="PRU00117"/>
    </source>
</evidence>
<evidence type="ECO:0000256" key="2">
    <source>
        <dbReference type="SAM" id="MobiDB-lite"/>
    </source>
</evidence>
<dbReference type="Pfam" id="PF22675">
    <property type="entry name" value="KH-I_KHDC4-BBP"/>
    <property type="match status" value="1"/>
</dbReference>
<dbReference type="InterPro" id="IPR036612">
    <property type="entry name" value="KH_dom_type_1_sf"/>
</dbReference>
<dbReference type="PANTHER" id="PTHR15744">
    <property type="entry name" value="BLOM7"/>
    <property type="match status" value="1"/>
</dbReference>
<dbReference type="Proteomes" id="UP000649617">
    <property type="component" value="Unassembled WGS sequence"/>
</dbReference>
<evidence type="ECO:0000259" key="3">
    <source>
        <dbReference type="Pfam" id="PF22675"/>
    </source>
</evidence>
<feature type="compositionally biased region" description="Basic and acidic residues" evidence="2">
    <location>
        <begin position="123"/>
        <end position="144"/>
    </location>
</feature>
<evidence type="ECO:0000313" key="4">
    <source>
        <dbReference type="EMBL" id="CAE7717869.1"/>
    </source>
</evidence>
<feature type="domain" description="KHDC4/BBP-like KH-domain type I" evidence="3">
    <location>
        <begin position="263"/>
        <end position="329"/>
    </location>
</feature>